<evidence type="ECO:0000313" key="1">
    <source>
        <dbReference type="EMBL" id="RUT02962.1"/>
    </source>
</evidence>
<proteinExistence type="predicted"/>
<gene>
    <name evidence="1" type="ORF">DSM107010_61460</name>
</gene>
<evidence type="ECO:0000313" key="2">
    <source>
        <dbReference type="Proteomes" id="UP000282574"/>
    </source>
</evidence>
<organism evidence="1 2">
    <name type="scientific">Chroococcidiopsis cubana SAG 39.79</name>
    <dbReference type="NCBI Taxonomy" id="388085"/>
    <lineage>
        <taxon>Bacteria</taxon>
        <taxon>Bacillati</taxon>
        <taxon>Cyanobacteriota</taxon>
        <taxon>Cyanophyceae</taxon>
        <taxon>Chroococcidiopsidales</taxon>
        <taxon>Chroococcidiopsidaceae</taxon>
        <taxon>Chroococcidiopsis</taxon>
    </lineage>
</organism>
<comment type="caution">
    <text evidence="1">The sequence shown here is derived from an EMBL/GenBank/DDBJ whole genome shotgun (WGS) entry which is preliminary data.</text>
</comment>
<reference evidence="1 2" key="1">
    <citation type="journal article" date="2019" name="Genome Biol. Evol.">
        <title>Day and night: Metabolic profiles and evolutionary relationships of six axenic non-marine cyanobacteria.</title>
        <authorList>
            <person name="Will S.E."/>
            <person name="Henke P."/>
            <person name="Boedeker C."/>
            <person name="Huang S."/>
            <person name="Brinkmann H."/>
            <person name="Rohde M."/>
            <person name="Jarek M."/>
            <person name="Friedl T."/>
            <person name="Seufert S."/>
            <person name="Schumacher M."/>
            <person name="Overmann J."/>
            <person name="Neumann-Schaal M."/>
            <person name="Petersen J."/>
        </authorList>
    </citation>
    <scope>NUCLEOTIDE SEQUENCE [LARGE SCALE GENOMIC DNA]</scope>
    <source>
        <strain evidence="1 2">SAG 39.79</strain>
    </source>
</reference>
<sequence length="75" mass="8548">MKTANRFQEGDRLLPIEIAKTELEAKLGVGWSRKSIKRKIDQGCPFAWKQGIHYIQIGNKLASVNVDAILRELVR</sequence>
<dbReference type="EMBL" id="RSCK01000103">
    <property type="protein sequence ID" value="RUT02962.1"/>
    <property type="molecule type" value="Genomic_DNA"/>
</dbReference>
<dbReference type="RefSeq" id="WP_106166744.1">
    <property type="nucleotide sequence ID" value="NZ_JAVKZF010000001.1"/>
</dbReference>
<protein>
    <recommendedName>
        <fullName evidence="3">Excisionase</fullName>
    </recommendedName>
</protein>
<keyword evidence="2" id="KW-1185">Reference proteome</keyword>
<name>A0AB37UB76_9CYAN</name>
<evidence type="ECO:0008006" key="3">
    <source>
        <dbReference type="Google" id="ProtNLM"/>
    </source>
</evidence>
<dbReference type="Proteomes" id="UP000282574">
    <property type="component" value="Unassembled WGS sequence"/>
</dbReference>
<accession>A0AB37UB76</accession>
<dbReference type="AlphaFoldDB" id="A0AB37UB76"/>